<evidence type="ECO:0000313" key="3">
    <source>
        <dbReference type="Proteomes" id="UP000001514"/>
    </source>
</evidence>
<feature type="compositionally biased region" description="Low complexity" evidence="1">
    <location>
        <begin position="251"/>
        <end position="277"/>
    </location>
</feature>
<proteinExistence type="predicted"/>
<dbReference type="HOGENOM" id="CLU_772518_0_0_1"/>
<accession>D8R8V6</accession>
<evidence type="ECO:0000256" key="1">
    <source>
        <dbReference type="SAM" id="MobiDB-lite"/>
    </source>
</evidence>
<protein>
    <submittedName>
        <fullName evidence="2">Uncharacterized protein</fullName>
    </submittedName>
</protein>
<feature type="region of interest" description="Disordered" evidence="1">
    <location>
        <begin position="334"/>
        <end position="362"/>
    </location>
</feature>
<reference evidence="2 3" key="1">
    <citation type="journal article" date="2011" name="Science">
        <title>The Selaginella genome identifies genetic changes associated with the evolution of vascular plants.</title>
        <authorList>
            <person name="Banks J.A."/>
            <person name="Nishiyama T."/>
            <person name="Hasebe M."/>
            <person name="Bowman J.L."/>
            <person name="Gribskov M."/>
            <person name="dePamphilis C."/>
            <person name="Albert V.A."/>
            <person name="Aono N."/>
            <person name="Aoyama T."/>
            <person name="Ambrose B.A."/>
            <person name="Ashton N.W."/>
            <person name="Axtell M.J."/>
            <person name="Barker E."/>
            <person name="Barker M.S."/>
            <person name="Bennetzen J.L."/>
            <person name="Bonawitz N.D."/>
            <person name="Chapple C."/>
            <person name="Cheng C."/>
            <person name="Correa L.G."/>
            <person name="Dacre M."/>
            <person name="DeBarry J."/>
            <person name="Dreyer I."/>
            <person name="Elias M."/>
            <person name="Engstrom E.M."/>
            <person name="Estelle M."/>
            <person name="Feng L."/>
            <person name="Finet C."/>
            <person name="Floyd S.K."/>
            <person name="Frommer W.B."/>
            <person name="Fujita T."/>
            <person name="Gramzow L."/>
            <person name="Gutensohn M."/>
            <person name="Harholt J."/>
            <person name="Hattori M."/>
            <person name="Heyl A."/>
            <person name="Hirai T."/>
            <person name="Hiwatashi Y."/>
            <person name="Ishikawa M."/>
            <person name="Iwata M."/>
            <person name="Karol K.G."/>
            <person name="Koehler B."/>
            <person name="Kolukisaoglu U."/>
            <person name="Kubo M."/>
            <person name="Kurata T."/>
            <person name="Lalonde S."/>
            <person name="Li K."/>
            <person name="Li Y."/>
            <person name="Litt A."/>
            <person name="Lyons E."/>
            <person name="Manning G."/>
            <person name="Maruyama T."/>
            <person name="Michael T.P."/>
            <person name="Mikami K."/>
            <person name="Miyazaki S."/>
            <person name="Morinaga S."/>
            <person name="Murata T."/>
            <person name="Mueller-Roeber B."/>
            <person name="Nelson D.R."/>
            <person name="Obara M."/>
            <person name="Oguri Y."/>
            <person name="Olmstead R.G."/>
            <person name="Onodera N."/>
            <person name="Petersen B.L."/>
            <person name="Pils B."/>
            <person name="Prigge M."/>
            <person name="Rensing S.A."/>
            <person name="Riano-Pachon D.M."/>
            <person name="Roberts A.W."/>
            <person name="Sato Y."/>
            <person name="Scheller H.V."/>
            <person name="Schulz B."/>
            <person name="Schulz C."/>
            <person name="Shakirov E.V."/>
            <person name="Shibagaki N."/>
            <person name="Shinohara N."/>
            <person name="Shippen D.E."/>
            <person name="Soerensen I."/>
            <person name="Sotooka R."/>
            <person name="Sugimoto N."/>
            <person name="Sugita M."/>
            <person name="Sumikawa N."/>
            <person name="Tanurdzic M."/>
            <person name="Theissen G."/>
            <person name="Ulvskov P."/>
            <person name="Wakazuki S."/>
            <person name="Weng J.K."/>
            <person name="Willats W.W."/>
            <person name="Wipf D."/>
            <person name="Wolf P.G."/>
            <person name="Yang L."/>
            <person name="Zimmer A.D."/>
            <person name="Zhu Q."/>
            <person name="Mitros T."/>
            <person name="Hellsten U."/>
            <person name="Loque D."/>
            <person name="Otillar R."/>
            <person name="Salamov A."/>
            <person name="Schmutz J."/>
            <person name="Shapiro H."/>
            <person name="Lindquist E."/>
            <person name="Lucas S."/>
            <person name="Rokhsar D."/>
            <person name="Grigoriev I.V."/>
        </authorList>
    </citation>
    <scope>NUCLEOTIDE SEQUENCE [LARGE SCALE GENOMIC DNA]</scope>
</reference>
<keyword evidence="3" id="KW-1185">Reference proteome</keyword>
<dbReference type="Proteomes" id="UP000001514">
    <property type="component" value="Unassembled WGS sequence"/>
</dbReference>
<dbReference type="KEGG" id="smo:SELMODRAFT_408619"/>
<dbReference type="InParanoid" id="D8R8V6"/>
<dbReference type="AlphaFoldDB" id="D8R8V6"/>
<dbReference type="EMBL" id="GL377573">
    <property type="protein sequence ID" value="EFJ32127.1"/>
    <property type="molecule type" value="Genomic_DNA"/>
</dbReference>
<evidence type="ECO:0000313" key="2">
    <source>
        <dbReference type="EMBL" id="EFJ32127.1"/>
    </source>
</evidence>
<dbReference type="Gramene" id="EFJ32127">
    <property type="protein sequence ID" value="EFJ32127"/>
    <property type="gene ID" value="SELMODRAFT_408619"/>
</dbReference>
<feature type="compositionally biased region" description="Basic and acidic residues" evidence="1">
    <location>
        <begin position="279"/>
        <end position="290"/>
    </location>
</feature>
<organism evidence="3">
    <name type="scientific">Selaginella moellendorffii</name>
    <name type="common">Spikemoss</name>
    <dbReference type="NCBI Taxonomy" id="88036"/>
    <lineage>
        <taxon>Eukaryota</taxon>
        <taxon>Viridiplantae</taxon>
        <taxon>Streptophyta</taxon>
        <taxon>Embryophyta</taxon>
        <taxon>Tracheophyta</taxon>
        <taxon>Lycopodiopsida</taxon>
        <taxon>Selaginellales</taxon>
        <taxon>Selaginellaceae</taxon>
        <taxon>Selaginella</taxon>
    </lineage>
</organism>
<sequence length="362" mass="40530">MEESFFSQIRQEIADEYEKRNAKLAECLRSMEGVYDKQKQDFQKKQTSLEAENKELKKRLEMGFSLGPGPKSKHDGLHDGEPRRVKELESKIRELNQELQKKEELTGYRRKRDDWAKLKLEAEVKALRKKATVGWMLGKVSLQGDDLGETISMVKMLRKLQKDLERESWNVTGGSTDALDKDVQVLLDNVHAVIQKSGVPVKISLSATLKFGLVFLLKLIVQDHSSKKDESSQAPTSPTAERMARIGLVMSPRSPASPASPATPKSPRRSVPSTSVSFAKEKEKERDRDVPSALANTLLEMHNLCEDPEVQGKGRGDIKQMLSSIDANIRALLESEKKRTTANSDNPVGKPSSPPTKTVWKG</sequence>
<gene>
    <name evidence="2" type="ORF">SELMODRAFT_408619</name>
</gene>
<feature type="region of interest" description="Disordered" evidence="1">
    <location>
        <begin position="251"/>
        <end position="291"/>
    </location>
</feature>
<name>D8R8V6_SELML</name>